<protein>
    <submittedName>
        <fullName evidence="1">Pentatricopeptide repeat-containing protein</fullName>
    </submittedName>
</protein>
<dbReference type="AlphaFoldDB" id="A0A2R6RYK6"/>
<dbReference type="InParanoid" id="A0A2R6RYK6"/>
<dbReference type="Gramene" id="PSS35112">
    <property type="protein sequence ID" value="PSS35112"/>
    <property type="gene ID" value="CEY00_Acc02310"/>
</dbReference>
<reference evidence="1 2" key="1">
    <citation type="submission" date="2017-07" db="EMBL/GenBank/DDBJ databases">
        <title>An improved, manually edited Actinidia chinensis var. chinensis (kiwifruit) genome highlights the challenges associated with draft genomes and gene prediction in plants.</title>
        <authorList>
            <person name="Pilkington S."/>
            <person name="Crowhurst R."/>
            <person name="Hilario E."/>
            <person name="Nardozza S."/>
            <person name="Fraser L."/>
            <person name="Peng Y."/>
            <person name="Gunaseelan K."/>
            <person name="Simpson R."/>
            <person name="Tahir J."/>
            <person name="Deroles S."/>
            <person name="Templeton K."/>
            <person name="Luo Z."/>
            <person name="Davy M."/>
            <person name="Cheng C."/>
            <person name="Mcneilage M."/>
            <person name="Scaglione D."/>
            <person name="Liu Y."/>
            <person name="Zhang Q."/>
            <person name="Datson P."/>
            <person name="De Silva N."/>
            <person name="Gardiner S."/>
            <person name="Bassett H."/>
            <person name="Chagne D."/>
            <person name="Mccallum J."/>
            <person name="Dzierzon H."/>
            <person name="Deng C."/>
            <person name="Wang Y.-Y."/>
            <person name="Barron N."/>
            <person name="Manako K."/>
            <person name="Bowen J."/>
            <person name="Foster T."/>
            <person name="Erridge Z."/>
            <person name="Tiffin H."/>
            <person name="Waite C."/>
            <person name="Davies K."/>
            <person name="Grierson E."/>
            <person name="Laing W."/>
            <person name="Kirk R."/>
            <person name="Chen X."/>
            <person name="Wood M."/>
            <person name="Montefiori M."/>
            <person name="Brummell D."/>
            <person name="Schwinn K."/>
            <person name="Catanach A."/>
            <person name="Fullerton C."/>
            <person name="Li D."/>
            <person name="Meiyalaghan S."/>
            <person name="Nieuwenhuizen N."/>
            <person name="Read N."/>
            <person name="Prakash R."/>
            <person name="Hunter D."/>
            <person name="Zhang H."/>
            <person name="Mckenzie M."/>
            <person name="Knabel M."/>
            <person name="Harris A."/>
            <person name="Allan A."/>
            <person name="Chen A."/>
            <person name="Janssen B."/>
            <person name="Plunkett B."/>
            <person name="Dwamena C."/>
            <person name="Voogd C."/>
            <person name="Leif D."/>
            <person name="Lafferty D."/>
            <person name="Souleyre E."/>
            <person name="Varkonyi-Gasic E."/>
            <person name="Gambi F."/>
            <person name="Hanley J."/>
            <person name="Yao J.-L."/>
            <person name="Cheung J."/>
            <person name="David K."/>
            <person name="Warren B."/>
            <person name="Marsh K."/>
            <person name="Snowden K."/>
            <person name="Lin-Wang K."/>
            <person name="Brian L."/>
            <person name="Martinez-Sanchez M."/>
            <person name="Wang M."/>
            <person name="Ileperuma N."/>
            <person name="Macnee N."/>
            <person name="Campin R."/>
            <person name="Mcatee P."/>
            <person name="Drummond R."/>
            <person name="Espley R."/>
            <person name="Ireland H."/>
            <person name="Wu R."/>
            <person name="Atkinson R."/>
            <person name="Karunairetnam S."/>
            <person name="Bulley S."/>
            <person name="Chunkath S."/>
            <person name="Hanley Z."/>
            <person name="Storey R."/>
            <person name="Thrimawithana A."/>
            <person name="Thomson S."/>
            <person name="David C."/>
            <person name="Testolin R."/>
        </authorList>
    </citation>
    <scope>NUCLEOTIDE SEQUENCE [LARGE SCALE GENOMIC DNA]</scope>
    <source>
        <strain evidence="2">cv. Red5</strain>
        <tissue evidence="1">Young leaf</tissue>
    </source>
</reference>
<keyword evidence="2" id="KW-1185">Reference proteome</keyword>
<name>A0A2R6RYK6_ACTCC</name>
<accession>A0A2R6RYK6</accession>
<sequence length="90" mass="10138">MLHPKQISLPENVGVSLSRRVFVALLTQSQNPNHIHLSIALLLFVVDGEQLKFLVELSHPDIFPKHSSSHPPEQVLETQVTTFSYSINQL</sequence>
<reference evidence="2" key="2">
    <citation type="journal article" date="2018" name="BMC Genomics">
        <title>A manually annotated Actinidia chinensis var. chinensis (kiwifruit) genome highlights the challenges associated with draft genomes and gene prediction in plants.</title>
        <authorList>
            <person name="Pilkington S.M."/>
            <person name="Crowhurst R."/>
            <person name="Hilario E."/>
            <person name="Nardozza S."/>
            <person name="Fraser L."/>
            <person name="Peng Y."/>
            <person name="Gunaseelan K."/>
            <person name="Simpson R."/>
            <person name="Tahir J."/>
            <person name="Deroles S.C."/>
            <person name="Templeton K."/>
            <person name="Luo Z."/>
            <person name="Davy M."/>
            <person name="Cheng C."/>
            <person name="McNeilage M."/>
            <person name="Scaglione D."/>
            <person name="Liu Y."/>
            <person name="Zhang Q."/>
            <person name="Datson P."/>
            <person name="De Silva N."/>
            <person name="Gardiner S.E."/>
            <person name="Bassett H."/>
            <person name="Chagne D."/>
            <person name="McCallum J."/>
            <person name="Dzierzon H."/>
            <person name="Deng C."/>
            <person name="Wang Y.Y."/>
            <person name="Barron L."/>
            <person name="Manako K."/>
            <person name="Bowen J."/>
            <person name="Foster T.M."/>
            <person name="Erridge Z.A."/>
            <person name="Tiffin H."/>
            <person name="Waite C.N."/>
            <person name="Davies K.M."/>
            <person name="Grierson E.P."/>
            <person name="Laing W.A."/>
            <person name="Kirk R."/>
            <person name="Chen X."/>
            <person name="Wood M."/>
            <person name="Montefiori M."/>
            <person name="Brummell D.A."/>
            <person name="Schwinn K.E."/>
            <person name="Catanach A."/>
            <person name="Fullerton C."/>
            <person name="Li D."/>
            <person name="Meiyalaghan S."/>
            <person name="Nieuwenhuizen N."/>
            <person name="Read N."/>
            <person name="Prakash R."/>
            <person name="Hunter D."/>
            <person name="Zhang H."/>
            <person name="McKenzie M."/>
            <person name="Knabel M."/>
            <person name="Harris A."/>
            <person name="Allan A.C."/>
            <person name="Gleave A."/>
            <person name="Chen A."/>
            <person name="Janssen B.J."/>
            <person name="Plunkett B."/>
            <person name="Ampomah-Dwamena C."/>
            <person name="Voogd C."/>
            <person name="Leif D."/>
            <person name="Lafferty D."/>
            <person name="Souleyre E.J.F."/>
            <person name="Varkonyi-Gasic E."/>
            <person name="Gambi F."/>
            <person name="Hanley J."/>
            <person name="Yao J.L."/>
            <person name="Cheung J."/>
            <person name="David K.M."/>
            <person name="Warren B."/>
            <person name="Marsh K."/>
            <person name="Snowden K.C."/>
            <person name="Lin-Wang K."/>
            <person name="Brian L."/>
            <person name="Martinez-Sanchez M."/>
            <person name="Wang M."/>
            <person name="Ileperuma N."/>
            <person name="Macnee N."/>
            <person name="Campin R."/>
            <person name="McAtee P."/>
            <person name="Drummond R.S.M."/>
            <person name="Espley R.V."/>
            <person name="Ireland H.S."/>
            <person name="Wu R."/>
            <person name="Atkinson R.G."/>
            <person name="Karunairetnam S."/>
            <person name="Bulley S."/>
            <person name="Chunkath S."/>
            <person name="Hanley Z."/>
            <person name="Storey R."/>
            <person name="Thrimawithana A.H."/>
            <person name="Thomson S."/>
            <person name="David C."/>
            <person name="Testolin R."/>
            <person name="Huang H."/>
            <person name="Hellens R.P."/>
            <person name="Schaffer R.J."/>
        </authorList>
    </citation>
    <scope>NUCLEOTIDE SEQUENCE [LARGE SCALE GENOMIC DNA]</scope>
    <source>
        <strain evidence="2">cv. Red5</strain>
    </source>
</reference>
<evidence type="ECO:0000313" key="1">
    <source>
        <dbReference type="EMBL" id="PSS35112.1"/>
    </source>
</evidence>
<dbReference type="Proteomes" id="UP000241394">
    <property type="component" value="Chromosome LG2"/>
</dbReference>
<organism evidence="1 2">
    <name type="scientific">Actinidia chinensis var. chinensis</name>
    <name type="common">Chinese soft-hair kiwi</name>
    <dbReference type="NCBI Taxonomy" id="1590841"/>
    <lineage>
        <taxon>Eukaryota</taxon>
        <taxon>Viridiplantae</taxon>
        <taxon>Streptophyta</taxon>
        <taxon>Embryophyta</taxon>
        <taxon>Tracheophyta</taxon>
        <taxon>Spermatophyta</taxon>
        <taxon>Magnoliopsida</taxon>
        <taxon>eudicotyledons</taxon>
        <taxon>Gunneridae</taxon>
        <taxon>Pentapetalae</taxon>
        <taxon>asterids</taxon>
        <taxon>Ericales</taxon>
        <taxon>Actinidiaceae</taxon>
        <taxon>Actinidia</taxon>
    </lineage>
</organism>
<comment type="caution">
    <text evidence="1">The sequence shown here is derived from an EMBL/GenBank/DDBJ whole genome shotgun (WGS) entry which is preliminary data.</text>
</comment>
<evidence type="ECO:0000313" key="2">
    <source>
        <dbReference type="Proteomes" id="UP000241394"/>
    </source>
</evidence>
<gene>
    <name evidence="1" type="ORF">CEY00_Acc02310</name>
</gene>
<proteinExistence type="predicted"/>
<dbReference type="EMBL" id="NKQK01000002">
    <property type="protein sequence ID" value="PSS35112.1"/>
    <property type="molecule type" value="Genomic_DNA"/>
</dbReference>